<reference evidence="1 2" key="1">
    <citation type="journal article" date="2011" name="Science">
        <title>The ecoresponsive genome of Daphnia pulex.</title>
        <authorList>
            <person name="Colbourne J.K."/>
            <person name="Pfrender M.E."/>
            <person name="Gilbert D."/>
            <person name="Thomas W.K."/>
            <person name="Tucker A."/>
            <person name="Oakley T.H."/>
            <person name="Tokishita S."/>
            <person name="Aerts A."/>
            <person name="Arnold G.J."/>
            <person name="Basu M.K."/>
            <person name="Bauer D.J."/>
            <person name="Caceres C.E."/>
            <person name="Carmel L."/>
            <person name="Casola C."/>
            <person name="Choi J.H."/>
            <person name="Detter J.C."/>
            <person name="Dong Q."/>
            <person name="Dusheyko S."/>
            <person name="Eads B.D."/>
            <person name="Frohlich T."/>
            <person name="Geiler-Samerotte K.A."/>
            <person name="Gerlach D."/>
            <person name="Hatcher P."/>
            <person name="Jogdeo S."/>
            <person name="Krijgsveld J."/>
            <person name="Kriventseva E.V."/>
            <person name="Kultz D."/>
            <person name="Laforsch C."/>
            <person name="Lindquist E."/>
            <person name="Lopez J."/>
            <person name="Manak J.R."/>
            <person name="Muller J."/>
            <person name="Pangilinan J."/>
            <person name="Patwardhan R.P."/>
            <person name="Pitluck S."/>
            <person name="Pritham E.J."/>
            <person name="Rechtsteiner A."/>
            <person name="Rho M."/>
            <person name="Rogozin I.B."/>
            <person name="Sakarya O."/>
            <person name="Salamov A."/>
            <person name="Schaack S."/>
            <person name="Shapiro H."/>
            <person name="Shiga Y."/>
            <person name="Skalitzky C."/>
            <person name="Smith Z."/>
            <person name="Souvorov A."/>
            <person name="Sung W."/>
            <person name="Tang Z."/>
            <person name="Tsuchiya D."/>
            <person name="Tu H."/>
            <person name="Vos H."/>
            <person name="Wang M."/>
            <person name="Wolf Y.I."/>
            <person name="Yamagata H."/>
            <person name="Yamada T."/>
            <person name="Ye Y."/>
            <person name="Shaw J.R."/>
            <person name="Andrews J."/>
            <person name="Crease T.J."/>
            <person name="Tang H."/>
            <person name="Lucas S.M."/>
            <person name="Robertson H.M."/>
            <person name="Bork P."/>
            <person name="Koonin E.V."/>
            <person name="Zdobnov E.M."/>
            <person name="Grigoriev I.V."/>
            <person name="Lynch M."/>
            <person name="Boore J.L."/>
        </authorList>
    </citation>
    <scope>NUCLEOTIDE SEQUENCE [LARGE SCALE GENOMIC DNA]</scope>
</reference>
<dbReference type="HOGENOM" id="CLU_075157_0_0_1"/>
<dbReference type="KEGG" id="dpx:DAPPUDRAFT_106771"/>
<sequence>MAKSNLEDDIFKVLKQRGIELNTNVENIFRFTGNNNARTLANFNCATGVQEIEECVRSTLGKKERHVKIQKRTATFGEWFTDDPCDFIFSLVNARQFCLLLTWRRQLLQSIISGSESLFRWTFYFIFIYTPPNTEHTAGSSNATGSHTSIPGSSGSTQVNFTARDCFVTRFARVDAHIALTAKGVKDGLNFPRFTRSFEDTRSHPRFTMPGIEQINDVLLKARNDAENALATLGLRAKGKDKFDFPQDLSQQLNSTNAKKKKIVPSTAGKVEETPMISNGYFPCKYYVCSVPMPILDEEKSLPLSESSTDQLNLFLNLLEK</sequence>
<evidence type="ECO:0000313" key="2">
    <source>
        <dbReference type="Proteomes" id="UP000000305"/>
    </source>
</evidence>
<keyword evidence="2" id="KW-1185">Reference proteome</keyword>
<dbReference type="OrthoDB" id="6396933at2759"/>
<dbReference type="AlphaFoldDB" id="E9GUV9"/>
<dbReference type="Proteomes" id="UP000000305">
    <property type="component" value="Unassembled WGS sequence"/>
</dbReference>
<protein>
    <submittedName>
        <fullName evidence="1">Uncharacterized protein</fullName>
    </submittedName>
</protein>
<accession>E9GUV9</accession>
<dbReference type="PhylomeDB" id="E9GUV9"/>
<gene>
    <name evidence="1" type="ORF">DAPPUDRAFT_106771</name>
</gene>
<evidence type="ECO:0000313" key="1">
    <source>
        <dbReference type="EMBL" id="EFX76724.1"/>
    </source>
</evidence>
<dbReference type="InParanoid" id="E9GUV9"/>
<dbReference type="EMBL" id="GL732567">
    <property type="protein sequence ID" value="EFX76724.1"/>
    <property type="molecule type" value="Genomic_DNA"/>
</dbReference>
<name>E9GUV9_DAPPU</name>
<proteinExistence type="predicted"/>
<organism evidence="1 2">
    <name type="scientific">Daphnia pulex</name>
    <name type="common">Water flea</name>
    <dbReference type="NCBI Taxonomy" id="6669"/>
    <lineage>
        <taxon>Eukaryota</taxon>
        <taxon>Metazoa</taxon>
        <taxon>Ecdysozoa</taxon>
        <taxon>Arthropoda</taxon>
        <taxon>Crustacea</taxon>
        <taxon>Branchiopoda</taxon>
        <taxon>Diplostraca</taxon>
        <taxon>Cladocera</taxon>
        <taxon>Anomopoda</taxon>
        <taxon>Daphniidae</taxon>
        <taxon>Daphnia</taxon>
    </lineage>
</organism>